<proteinExistence type="inferred from homology"/>
<organism evidence="13 14">
    <name type="scientific">Aspergillus awamori</name>
    <name type="common">Black koji mold</name>
    <dbReference type="NCBI Taxonomy" id="105351"/>
    <lineage>
        <taxon>Eukaryota</taxon>
        <taxon>Fungi</taxon>
        <taxon>Dikarya</taxon>
        <taxon>Ascomycota</taxon>
        <taxon>Pezizomycotina</taxon>
        <taxon>Eurotiomycetes</taxon>
        <taxon>Eurotiomycetidae</taxon>
        <taxon>Eurotiales</taxon>
        <taxon>Aspergillaceae</taxon>
        <taxon>Aspergillus</taxon>
    </lineage>
</organism>
<keyword evidence="9" id="KW-0378">Hydrolase</keyword>
<evidence type="ECO:0000256" key="6">
    <source>
        <dbReference type="ARBA" id="ARBA00022485"/>
    </source>
</evidence>
<feature type="compositionally biased region" description="Low complexity" evidence="12">
    <location>
        <begin position="1"/>
        <end position="15"/>
    </location>
</feature>
<dbReference type="GO" id="GO:0036297">
    <property type="term" value="P:interstrand cross-link repair"/>
    <property type="evidence" value="ECO:0007669"/>
    <property type="project" value="TreeGrafter"/>
</dbReference>
<keyword evidence="6" id="KW-0004">4Fe-4S</keyword>
<feature type="compositionally biased region" description="Low complexity" evidence="12">
    <location>
        <begin position="514"/>
        <end position="523"/>
    </location>
</feature>
<feature type="region of interest" description="Disordered" evidence="12">
    <location>
        <begin position="126"/>
        <end position="148"/>
    </location>
</feature>
<feature type="region of interest" description="Disordered" evidence="12">
    <location>
        <begin position="1"/>
        <end position="68"/>
    </location>
</feature>
<dbReference type="GO" id="GO:0016020">
    <property type="term" value="C:membrane"/>
    <property type="evidence" value="ECO:0007669"/>
    <property type="project" value="UniProtKB-SubCell"/>
</dbReference>
<keyword evidence="8" id="KW-0540">Nuclease</keyword>
<comment type="subcellular location">
    <subcellularLocation>
        <location evidence="2">Membrane</location>
        <topology evidence="2">Multi-pass membrane protein</topology>
    </subcellularLocation>
</comment>
<evidence type="ECO:0000256" key="11">
    <source>
        <dbReference type="ARBA" id="ARBA00023136"/>
    </source>
</evidence>
<dbReference type="GO" id="GO:0005634">
    <property type="term" value="C:nucleus"/>
    <property type="evidence" value="ECO:0007669"/>
    <property type="project" value="TreeGrafter"/>
</dbReference>
<evidence type="ECO:0000256" key="5">
    <source>
        <dbReference type="ARBA" id="ARBA00011245"/>
    </source>
</evidence>
<sequence length="1002" mass="111541">MNNHALLIRRIQPLRSLRRQPPRRHLSSTPRNAEPHHNSVPEKQHTPSNNPQPAPTVPGPVASTTAAPGSVSASRALIQRIQAGPVGRVARAYARVQERRPYRTQVISTIVVYLCGDLGAQLLFPPDNGSPQDVQAGDQKEEAGNNAGGIGGGYDPWRTVRHLTVGVGSAIPTYKWFMFLHNNFNFSSKFLSILTKVCVQQAVFTPVFNTYFFGLQSLMTGKSLEETFERLKVALPTSISNSVKLWPAVTAFSFMYVAPQFRSIFSGVIAVGWQTYLSWLNQKAARKVEAERLASVEVGAGADAGVGSERQTRTLDLVPTTCALPFNTISHRTRYDPLPRIAGMSCPPPASPIIPGAFDDSDDSSSSTTDYGSDFSPEEDALLTDLLAKIAPDRHAITTTAPAEAAAHPPPSQVAPVIRDIEDQYADPSNSWVPRVLGREKPTWPQRNWANRPGGGGARAAAIPGYGRAASGSFPFPMAIVRLVEHPNSTEGRERDREREAARHQERIERENNDNNNSNNNDNAEVDTRPPVERFRRPPNKAFSVTDLISPAWCELQYWYTLTKFGRKRRTPAMKLGSNIHKTLEDEIYTTVPVDITTKEDALALRIWNIIQGLRMLREFGITRELEVWGLVDGELVTGVIDQLSYDCPDPELEATAATYYADIEASRAILPEYQMSLSDYLLSPTGGGRLLSEVYGQDDTPPKADPLDVDMANSSQESDNLPHLPRIYLTDVKTRGSGSVPTVKSSSFRPTLLQLQLYYHMLNRLVLSDDVTIDLLASRYNLDPNRPFTDAFISEVGGLNEQFFDAMSSQEFDPDYIPTPRDAIEHPQRHYPSQSQPDSLPSSQDSATILSTHNTLTTLWTLMKSHLRLTFLPSSAATHSSPSIPSEFQPRSLDSYPTILSPLLTARYLSSKPSADLQPPRVLGSRSFLFDPTSMSSYLTDQMHWWRGGRDPRGVEVMEAWKCRICEFRDECEWRREREWLFANRRMGRKSKVEGGVEVGV</sequence>
<evidence type="ECO:0000256" key="3">
    <source>
        <dbReference type="ARBA" id="ARBA00006824"/>
    </source>
</evidence>
<dbReference type="GO" id="GO:0051539">
    <property type="term" value="F:4 iron, 4 sulfur cluster binding"/>
    <property type="evidence" value="ECO:0007669"/>
    <property type="project" value="UniProtKB-KW"/>
</dbReference>
<evidence type="ECO:0000256" key="1">
    <source>
        <dbReference type="ARBA" id="ARBA00001966"/>
    </source>
</evidence>
<keyword evidence="6" id="KW-0411">Iron-sulfur</keyword>
<reference evidence="13 14" key="1">
    <citation type="submission" date="2016-09" db="EMBL/GenBank/DDBJ databases">
        <title>Aspergillus awamori IFM 58123T.</title>
        <authorList>
            <person name="Kusuya Y."/>
            <person name="Shimizu M."/>
            <person name="Takahashi H."/>
            <person name="Yaguchi T."/>
        </authorList>
    </citation>
    <scope>NUCLEOTIDE SEQUENCE [LARGE SCALE GENOMIC DNA]</scope>
    <source>
        <strain evidence="13 14">IFM 58123</strain>
    </source>
</reference>
<dbReference type="InterPro" id="IPR007248">
    <property type="entry name" value="Mpv17_PMP22"/>
</dbReference>
<feature type="region of interest" description="Disordered" evidence="12">
    <location>
        <begin position="816"/>
        <end position="847"/>
    </location>
</feature>
<protein>
    <submittedName>
        <fullName evidence="13">Protein SYM1</fullName>
    </submittedName>
</protein>
<name>A0A401KU97_ASPAW</name>
<feature type="compositionally biased region" description="Basic and acidic residues" evidence="12">
    <location>
        <begin position="526"/>
        <end position="536"/>
    </location>
</feature>
<feature type="compositionally biased region" description="Basic and acidic residues" evidence="12">
    <location>
        <begin position="491"/>
        <end position="513"/>
    </location>
</feature>
<keyword evidence="9" id="KW-0269">Exonuclease</keyword>
<accession>A0A401KU97</accession>
<dbReference type="EMBL" id="BDHI01000014">
    <property type="protein sequence ID" value="GCB22815.1"/>
    <property type="molecule type" value="Genomic_DNA"/>
</dbReference>
<evidence type="ECO:0000256" key="8">
    <source>
        <dbReference type="ARBA" id="ARBA00022722"/>
    </source>
</evidence>
<keyword evidence="6" id="KW-0408">Iron</keyword>
<evidence type="ECO:0000256" key="2">
    <source>
        <dbReference type="ARBA" id="ARBA00004141"/>
    </source>
</evidence>
<dbReference type="InterPro" id="IPR019190">
    <property type="entry name" value="EXOV"/>
</dbReference>
<comment type="caution">
    <text evidence="13">The sequence shown here is derived from an EMBL/GenBank/DDBJ whole genome shotgun (WGS) entry which is preliminary data.</text>
</comment>
<dbReference type="AlphaFoldDB" id="A0A401KU97"/>
<feature type="compositionally biased region" description="Basic and acidic residues" evidence="12">
    <location>
        <begin position="33"/>
        <end position="45"/>
    </location>
</feature>
<feature type="region of interest" description="Disordered" evidence="12">
    <location>
        <begin position="349"/>
        <end position="376"/>
    </location>
</feature>
<comment type="similarity">
    <text evidence="4">Belongs to the EXO5 family.</text>
</comment>
<gene>
    <name evidence="13" type="ORF">AAWM_05700</name>
</gene>
<feature type="region of interest" description="Disordered" evidence="12">
    <location>
        <begin position="487"/>
        <end position="538"/>
    </location>
</feature>
<evidence type="ECO:0000313" key="13">
    <source>
        <dbReference type="EMBL" id="GCB22815.1"/>
    </source>
</evidence>
<dbReference type="GO" id="GO:0045145">
    <property type="term" value="F:single-stranded DNA 5'-3' DNA exonuclease activity"/>
    <property type="evidence" value="ECO:0007669"/>
    <property type="project" value="InterPro"/>
</dbReference>
<feature type="compositionally biased region" description="Basic residues" evidence="12">
    <location>
        <begin position="16"/>
        <end position="26"/>
    </location>
</feature>
<evidence type="ECO:0000256" key="10">
    <source>
        <dbReference type="ARBA" id="ARBA00022989"/>
    </source>
</evidence>
<dbReference type="GO" id="GO:0005739">
    <property type="term" value="C:mitochondrion"/>
    <property type="evidence" value="ECO:0007669"/>
    <property type="project" value="TreeGrafter"/>
</dbReference>
<evidence type="ECO:0000256" key="12">
    <source>
        <dbReference type="SAM" id="MobiDB-lite"/>
    </source>
</evidence>
<evidence type="ECO:0000256" key="9">
    <source>
        <dbReference type="ARBA" id="ARBA00022839"/>
    </source>
</evidence>
<keyword evidence="7" id="KW-0812">Transmembrane</keyword>
<dbReference type="Proteomes" id="UP000286921">
    <property type="component" value="Unassembled WGS sequence"/>
</dbReference>
<evidence type="ECO:0000313" key="14">
    <source>
        <dbReference type="Proteomes" id="UP000286921"/>
    </source>
</evidence>
<dbReference type="Pfam" id="PF04117">
    <property type="entry name" value="Mpv17_PMP22"/>
    <property type="match status" value="1"/>
</dbReference>
<keyword evidence="10" id="KW-1133">Transmembrane helix</keyword>
<evidence type="ECO:0000256" key="7">
    <source>
        <dbReference type="ARBA" id="ARBA00022692"/>
    </source>
</evidence>
<dbReference type="PANTHER" id="PTHR14464:SF4">
    <property type="entry name" value="EXONUCLEASE V"/>
    <property type="match status" value="1"/>
</dbReference>
<feature type="compositionally biased region" description="Low complexity" evidence="12">
    <location>
        <begin position="833"/>
        <end position="847"/>
    </location>
</feature>
<comment type="similarity">
    <text evidence="3">Belongs to the peroxisomal membrane protein PXMP2/4 family.</text>
</comment>
<dbReference type="PANTHER" id="PTHR14464">
    <property type="entry name" value="EXONUCLEASE V"/>
    <property type="match status" value="1"/>
</dbReference>
<comment type="cofactor">
    <cofactor evidence="1">
        <name>[4Fe-4S] cluster</name>
        <dbReference type="ChEBI" id="CHEBI:49883"/>
    </cofactor>
</comment>
<keyword evidence="6" id="KW-0479">Metal-binding</keyword>
<keyword evidence="11" id="KW-0472">Membrane</keyword>
<comment type="subunit">
    <text evidence="5">Monomer.</text>
</comment>
<keyword evidence="14" id="KW-1185">Reference proteome</keyword>
<feature type="compositionally biased region" description="Low complexity" evidence="12">
    <location>
        <begin position="364"/>
        <end position="375"/>
    </location>
</feature>
<dbReference type="Pfam" id="PF09810">
    <property type="entry name" value="Exo5"/>
    <property type="match status" value="1"/>
</dbReference>
<evidence type="ECO:0000256" key="4">
    <source>
        <dbReference type="ARBA" id="ARBA00009797"/>
    </source>
</evidence>